<dbReference type="SMART" id="SM00260">
    <property type="entry name" value="CheW"/>
    <property type="match status" value="1"/>
</dbReference>
<accession>A0A3D8M641</accession>
<dbReference type="Proteomes" id="UP000256561">
    <property type="component" value="Unassembled WGS sequence"/>
</dbReference>
<evidence type="ECO:0000259" key="1">
    <source>
        <dbReference type="PROSITE" id="PS50851"/>
    </source>
</evidence>
<dbReference type="GO" id="GO:0006935">
    <property type="term" value="P:chemotaxis"/>
    <property type="evidence" value="ECO:0007669"/>
    <property type="project" value="InterPro"/>
</dbReference>
<name>A0A3D8M641_9ALTE</name>
<dbReference type="EMBL" id="QRHA01000007">
    <property type="protein sequence ID" value="RDV25091.1"/>
    <property type="molecule type" value="Genomic_DNA"/>
</dbReference>
<dbReference type="InterPro" id="IPR036061">
    <property type="entry name" value="CheW-like_dom_sf"/>
</dbReference>
<organism evidence="2 3">
    <name type="scientific">Alteromonas aestuariivivens</name>
    <dbReference type="NCBI Taxonomy" id="1938339"/>
    <lineage>
        <taxon>Bacteria</taxon>
        <taxon>Pseudomonadati</taxon>
        <taxon>Pseudomonadota</taxon>
        <taxon>Gammaproteobacteria</taxon>
        <taxon>Alteromonadales</taxon>
        <taxon>Alteromonadaceae</taxon>
        <taxon>Alteromonas/Salinimonas group</taxon>
        <taxon>Alteromonas</taxon>
    </lineage>
</organism>
<dbReference type="AlphaFoldDB" id="A0A3D8M641"/>
<gene>
    <name evidence="2" type="ORF">DXV75_10700</name>
</gene>
<dbReference type="Pfam" id="PF01584">
    <property type="entry name" value="CheW"/>
    <property type="match status" value="1"/>
</dbReference>
<feature type="domain" description="CheW-like" evidence="1">
    <location>
        <begin position="110"/>
        <end position="248"/>
    </location>
</feature>
<protein>
    <submittedName>
        <fullName evidence="2">Chemotaxis protein CheW</fullName>
    </submittedName>
</protein>
<dbReference type="RefSeq" id="WP_115593423.1">
    <property type="nucleotide sequence ID" value="NZ_QRHA01000007.1"/>
</dbReference>
<dbReference type="GO" id="GO:0007165">
    <property type="term" value="P:signal transduction"/>
    <property type="evidence" value="ECO:0007669"/>
    <property type="project" value="InterPro"/>
</dbReference>
<dbReference type="Gene3D" id="2.30.30.40">
    <property type="entry name" value="SH3 Domains"/>
    <property type="match status" value="1"/>
</dbReference>
<sequence>MTTPTPFAREDVMQDYLDSLLTPQDEPDEVSVTAARLLEQASLAALKAVPEPAEVTTVISAPPVSVEPEAVWEEPEEVCLPEPAVIETPVVKLVPPVVSSSALHERLDSKFQALFFEVAGLTLAVPLITLGGIHQLEKIGPLIGKPDWFKGVMLHREQKLSVVDTARWVMPEKCNPSLIEGLDYQYLIMLGDSNWGLASEKLVNTVTLKKDEVKWRESSGKRPWLAGMVKQRMCALIDVEQLISMLNNGLGSNDQMP</sequence>
<evidence type="ECO:0000313" key="2">
    <source>
        <dbReference type="EMBL" id="RDV25091.1"/>
    </source>
</evidence>
<reference evidence="3" key="1">
    <citation type="submission" date="2018-08" db="EMBL/GenBank/DDBJ databases">
        <authorList>
            <person name="Zhang J."/>
            <person name="Du Z.-J."/>
        </authorList>
    </citation>
    <scope>NUCLEOTIDE SEQUENCE [LARGE SCALE GENOMIC DNA]</scope>
    <source>
        <strain evidence="3">KCTC 52655</strain>
    </source>
</reference>
<dbReference type="PIRSF" id="PIRSF020479">
    <property type="entry name" value="UCP020479_CheW"/>
    <property type="match status" value="1"/>
</dbReference>
<dbReference type="Gene3D" id="2.40.50.180">
    <property type="entry name" value="CheA-289, Domain 4"/>
    <property type="match status" value="1"/>
</dbReference>
<evidence type="ECO:0000313" key="3">
    <source>
        <dbReference type="Proteomes" id="UP000256561"/>
    </source>
</evidence>
<dbReference type="SUPFAM" id="SSF50341">
    <property type="entry name" value="CheW-like"/>
    <property type="match status" value="1"/>
</dbReference>
<comment type="caution">
    <text evidence="2">The sequence shown here is derived from an EMBL/GenBank/DDBJ whole genome shotgun (WGS) entry which is preliminary data.</text>
</comment>
<dbReference type="PROSITE" id="PS50851">
    <property type="entry name" value="CHEW"/>
    <property type="match status" value="1"/>
</dbReference>
<proteinExistence type="predicted"/>
<dbReference type="InterPro" id="IPR014506">
    <property type="entry name" value="UCP020479_CheW"/>
</dbReference>
<dbReference type="OrthoDB" id="5565759at2"/>
<dbReference type="InterPro" id="IPR002545">
    <property type="entry name" value="CheW-lke_dom"/>
</dbReference>
<keyword evidence="3" id="KW-1185">Reference proteome</keyword>